<feature type="region of interest" description="Disordered" evidence="1">
    <location>
        <begin position="150"/>
        <end position="200"/>
    </location>
</feature>
<feature type="signal peptide" evidence="2">
    <location>
        <begin position="1"/>
        <end position="18"/>
    </location>
</feature>
<gene>
    <name evidence="3" type="ORF">B7Z12_10680</name>
</gene>
<dbReference type="Proteomes" id="UP000215616">
    <property type="component" value="Unassembled WGS sequence"/>
</dbReference>
<feature type="region of interest" description="Disordered" evidence="1">
    <location>
        <begin position="61"/>
        <end position="137"/>
    </location>
</feature>
<feature type="compositionally biased region" description="Low complexity" evidence="1">
    <location>
        <begin position="64"/>
        <end position="96"/>
    </location>
</feature>
<dbReference type="AlphaFoldDB" id="A0A258D728"/>
<reference evidence="3 4" key="1">
    <citation type="submission" date="2017-03" db="EMBL/GenBank/DDBJ databases">
        <title>Lifting the veil on microbial sulfur biogeochemistry in mining wastewaters.</title>
        <authorList>
            <person name="Kantor R.S."/>
            <person name="Colenbrander Nelson T."/>
            <person name="Marshall S."/>
            <person name="Bennett D."/>
            <person name="Apte S."/>
            <person name="Camacho D."/>
            <person name="Thomas B.C."/>
            <person name="Warren L.A."/>
            <person name="Banfield J.F."/>
        </authorList>
    </citation>
    <scope>NUCLEOTIDE SEQUENCE [LARGE SCALE GENOMIC DNA]</scope>
    <source>
        <strain evidence="3">32-67-7</strain>
    </source>
</reference>
<evidence type="ECO:0000256" key="1">
    <source>
        <dbReference type="SAM" id="MobiDB-lite"/>
    </source>
</evidence>
<organism evidence="3 4">
    <name type="scientific">Caulobacter vibrioides</name>
    <name type="common">Caulobacter crescentus</name>
    <dbReference type="NCBI Taxonomy" id="155892"/>
    <lineage>
        <taxon>Bacteria</taxon>
        <taxon>Pseudomonadati</taxon>
        <taxon>Pseudomonadota</taxon>
        <taxon>Alphaproteobacteria</taxon>
        <taxon>Caulobacterales</taxon>
        <taxon>Caulobacteraceae</taxon>
        <taxon>Caulobacter</taxon>
    </lineage>
</organism>
<evidence type="ECO:0000313" key="4">
    <source>
        <dbReference type="Proteomes" id="UP000215616"/>
    </source>
</evidence>
<feature type="chain" id="PRO_5012626937" evidence="2">
    <location>
        <begin position="19"/>
        <end position="200"/>
    </location>
</feature>
<comment type="caution">
    <text evidence="3">The sequence shown here is derived from an EMBL/GenBank/DDBJ whole genome shotgun (WGS) entry which is preliminary data.</text>
</comment>
<dbReference type="EMBL" id="NCDQ01000155">
    <property type="protein sequence ID" value="OYX03152.1"/>
    <property type="molecule type" value="Genomic_DNA"/>
</dbReference>
<accession>A0A258D728</accession>
<evidence type="ECO:0000256" key="2">
    <source>
        <dbReference type="SAM" id="SignalP"/>
    </source>
</evidence>
<protein>
    <submittedName>
        <fullName evidence="3">Uncharacterized protein</fullName>
    </submittedName>
</protein>
<evidence type="ECO:0000313" key="3">
    <source>
        <dbReference type="EMBL" id="OYX03152.1"/>
    </source>
</evidence>
<proteinExistence type="predicted"/>
<keyword evidence="2" id="KW-0732">Signal</keyword>
<sequence>MRLVVLIVALASASAAQAEGVRETRYGPAPARAPAALDSHAPLYNGAAYGARTLGWTGKRDAEATPAETTAQQPWWAREPSQAQAPRPQASAPVSANFTPQAPAPSSRLPQSIYDAPTPQASSAPTPPNLTVAPLQPGQVGARTYSVGRQFGMSPDPIPAAGPPRMVLIAPPPASTEDEATPSVQDGGEWSGRANNDGGF</sequence>
<name>A0A258D728_CAUVI</name>